<dbReference type="SUPFAM" id="SSF51126">
    <property type="entry name" value="Pectin lyase-like"/>
    <property type="match status" value="1"/>
</dbReference>
<dbReference type="Pfam" id="PF13884">
    <property type="entry name" value="Peptidase_S74"/>
    <property type="match status" value="1"/>
</dbReference>
<keyword evidence="3" id="KW-0175">Coiled coil</keyword>
<dbReference type="Pfam" id="PF07974">
    <property type="entry name" value="EGF_2"/>
    <property type="match status" value="1"/>
</dbReference>
<evidence type="ECO:0000259" key="5">
    <source>
        <dbReference type="PROSITE" id="PS51688"/>
    </source>
</evidence>
<evidence type="ECO:0000256" key="3">
    <source>
        <dbReference type="SAM" id="Coils"/>
    </source>
</evidence>
<dbReference type="AlphaFoldDB" id="A0A3R6VC26"/>
<dbReference type="SUPFAM" id="SSF57196">
    <property type="entry name" value="EGF/Laminin"/>
    <property type="match status" value="1"/>
</dbReference>
<dbReference type="VEuPathDB" id="FungiDB:H310_14167"/>
<keyword evidence="7" id="KW-1185">Reference proteome</keyword>
<keyword evidence="1 2" id="KW-1015">Disulfide bond</keyword>
<feature type="domain" description="Peptidase S74" evidence="5">
    <location>
        <begin position="785"/>
        <end position="886"/>
    </location>
</feature>
<organism evidence="6 7">
    <name type="scientific">Aphanomyces invadans</name>
    <dbReference type="NCBI Taxonomy" id="157072"/>
    <lineage>
        <taxon>Eukaryota</taxon>
        <taxon>Sar</taxon>
        <taxon>Stramenopiles</taxon>
        <taxon>Oomycota</taxon>
        <taxon>Saprolegniomycetes</taxon>
        <taxon>Saprolegniales</taxon>
        <taxon>Verrucalvaceae</taxon>
        <taxon>Aphanomyces</taxon>
    </lineage>
</organism>
<dbReference type="PROSITE" id="PS01186">
    <property type="entry name" value="EGF_2"/>
    <property type="match status" value="1"/>
</dbReference>
<evidence type="ECO:0000256" key="2">
    <source>
        <dbReference type="PROSITE-ProRule" id="PRU00076"/>
    </source>
</evidence>
<accession>A0A3R6VC26</accession>
<dbReference type="InterPro" id="IPR030392">
    <property type="entry name" value="S74_ICA"/>
</dbReference>
<keyword evidence="2" id="KW-0245">EGF-like domain</keyword>
<evidence type="ECO:0000313" key="6">
    <source>
        <dbReference type="EMBL" id="RHY30619.1"/>
    </source>
</evidence>
<dbReference type="InterPro" id="IPR013111">
    <property type="entry name" value="EGF_extracell"/>
</dbReference>
<dbReference type="EMBL" id="QUSY01000294">
    <property type="protein sequence ID" value="RHY30619.1"/>
    <property type="molecule type" value="Genomic_DNA"/>
</dbReference>
<dbReference type="CDD" id="cd00054">
    <property type="entry name" value="EGF_CA"/>
    <property type="match status" value="1"/>
</dbReference>
<comment type="caution">
    <text evidence="6">The sequence shown here is derived from an EMBL/GenBank/DDBJ whole genome shotgun (WGS) entry which is preliminary data.</text>
</comment>
<evidence type="ECO:0008006" key="8">
    <source>
        <dbReference type="Google" id="ProtNLM"/>
    </source>
</evidence>
<dbReference type="InterPro" id="IPR000742">
    <property type="entry name" value="EGF"/>
</dbReference>
<evidence type="ECO:0000256" key="1">
    <source>
        <dbReference type="ARBA" id="ARBA00023157"/>
    </source>
</evidence>
<proteinExistence type="predicted"/>
<dbReference type="Proteomes" id="UP000285060">
    <property type="component" value="Unassembled WGS sequence"/>
</dbReference>
<dbReference type="InterPro" id="IPR011050">
    <property type="entry name" value="Pectin_lyase_fold/virulence"/>
</dbReference>
<sequence>MCPHGFDPVDSGNQQDKILRVSIMQLPATSSILIQFHGHVVELDAFASAHLTVDVCAQVFRRFRNLGDLSCAAVPLASDTSSSSAPIAEFDLTLKSFPVYPVMNNLFYHEGNPPSTDFSCAPSSACRFTSITNSNVKAYLPCSNHGLCNVVSGLCACEPGYHGANCGSNTDAGNMLDGLATGPFFSGNLLRLSAMRSPSSAFDIIHADAGGAPIFTMDGVGHTTLHGADASLSVPMLVTTQLDVQRGGKVRISHADVKLADSRLVLSTTSSALVLPLVDLDVAATTESVDLISARVAGTTVFQVSSDGRTSVGSELSVGRDVAIGGQLVVAQASRLHGPLVVHDIALVKKHTTLEDGLAVHGPSVLRSPNVGSVEVGSTATHDVLAVTVESGASGSCMACRSADSVRFVFEMYIALVVVMATSTDGVCMCGGECVDAPWIRVQALLFDVAASGATTIHQGGVRVESGGVHVEAGGQTIASGGLTIRSGGLAVEGGTVTIHDTLSLHQGIAVTSTDPLRYSPGDVWRVRSDGSMWLQGGLTADGPIASATGPLIASHQALFRPRTLQMQPTLTIPCTHSYVHITDDGESTPHATQTIAVDGAAYGQLLIIQNSDPDGLKSLKIPPYSSALFVFDGQAWQTLTATEFDTTRLQHVQELTAAGNLNIGAYQFAAHSIQVVVGGQPSNRVAVYGKGGVLTSDASLAFDAATSTLHVHQLHVDQVVGKIDMTNSELRGVDIIGGYIRGINMSALLLEVAGDMYVESNAYVGGGLVVDGQVMGSGSYVDSSDARFKTNVTALSAALARVKQLRGYNYDRDAFPRKGFSGRREIGFVAQEVDLVLPEVVTTDSDGFKYVAYSRIVPVVVEGMLANNSAWCCGLLEVGRVFARAAGGSPRGSWSPTMWSRRAGPGLPVCIWNDRGVVVAVKSQASQVDALESQVAALQAQVDRLKAALATVLASTTST</sequence>
<feature type="disulfide bond" evidence="2">
    <location>
        <begin position="157"/>
        <end position="166"/>
    </location>
</feature>
<dbReference type="PROSITE" id="PS51688">
    <property type="entry name" value="ICA"/>
    <property type="match status" value="1"/>
</dbReference>
<reference evidence="6 7" key="1">
    <citation type="submission" date="2018-08" db="EMBL/GenBank/DDBJ databases">
        <title>Aphanomyces genome sequencing and annotation.</title>
        <authorList>
            <person name="Minardi D."/>
            <person name="Oidtmann B."/>
            <person name="Van Der Giezen M."/>
            <person name="Studholme D.J."/>
        </authorList>
    </citation>
    <scope>NUCLEOTIDE SEQUENCE [LARGE SCALE GENOMIC DNA]</scope>
    <source>
        <strain evidence="6 7">NJM0002</strain>
    </source>
</reference>
<gene>
    <name evidence="6" type="ORF">DYB32_004186</name>
</gene>
<dbReference type="PROSITE" id="PS50026">
    <property type="entry name" value="EGF_3"/>
    <property type="match status" value="1"/>
</dbReference>
<evidence type="ECO:0000259" key="4">
    <source>
        <dbReference type="PROSITE" id="PS50026"/>
    </source>
</evidence>
<dbReference type="PROSITE" id="PS00022">
    <property type="entry name" value="EGF_1"/>
    <property type="match status" value="1"/>
</dbReference>
<comment type="caution">
    <text evidence="2">Lacks conserved residue(s) required for the propagation of feature annotation.</text>
</comment>
<feature type="domain" description="EGF-like" evidence="4">
    <location>
        <begin position="133"/>
        <end position="167"/>
    </location>
</feature>
<name>A0A3R6VC26_9STRA</name>
<evidence type="ECO:0000313" key="7">
    <source>
        <dbReference type="Proteomes" id="UP000285060"/>
    </source>
</evidence>
<feature type="coiled-coil region" evidence="3">
    <location>
        <begin position="922"/>
        <end position="956"/>
    </location>
</feature>
<protein>
    <recommendedName>
        <fullName evidence="8">EGF-like domain-containing protein</fullName>
    </recommendedName>
</protein>